<keyword evidence="2 6" id="KW-0812">Transmembrane</keyword>
<dbReference type="PANTHER" id="PTHR48021">
    <property type="match status" value="1"/>
</dbReference>
<feature type="transmembrane region" description="Helical" evidence="6">
    <location>
        <begin position="60"/>
        <end position="84"/>
    </location>
</feature>
<dbReference type="KEGG" id="gmw:113511108"/>
<feature type="transmembrane region" description="Helical" evidence="6">
    <location>
        <begin position="263"/>
        <end position="288"/>
    </location>
</feature>
<dbReference type="PROSITE" id="PS50850">
    <property type="entry name" value="MFS"/>
    <property type="match status" value="1"/>
</dbReference>
<feature type="domain" description="Major facilitator superfamily (MFS) profile" evidence="7">
    <location>
        <begin position="20"/>
        <end position="450"/>
    </location>
</feature>
<dbReference type="GO" id="GO:0005886">
    <property type="term" value="C:plasma membrane"/>
    <property type="evidence" value="ECO:0007669"/>
    <property type="project" value="UniProtKB-SubCell"/>
</dbReference>
<dbReference type="InterPro" id="IPR020846">
    <property type="entry name" value="MFS_dom"/>
</dbReference>
<gene>
    <name evidence="9" type="primary">LOC113511108</name>
</gene>
<keyword evidence="4 6" id="KW-0472">Membrane</keyword>
<evidence type="ECO:0000256" key="3">
    <source>
        <dbReference type="ARBA" id="ARBA00022989"/>
    </source>
</evidence>
<evidence type="ECO:0000259" key="7">
    <source>
        <dbReference type="PROSITE" id="PS50850"/>
    </source>
</evidence>
<feature type="transmembrane region" description="Helical" evidence="6">
    <location>
        <begin position="149"/>
        <end position="168"/>
    </location>
</feature>
<accession>A0A6J1WBZ3</accession>
<feature type="transmembrane region" description="Helical" evidence="6">
    <location>
        <begin position="174"/>
        <end position="193"/>
    </location>
</feature>
<dbReference type="GO" id="GO:0022857">
    <property type="term" value="F:transmembrane transporter activity"/>
    <property type="evidence" value="ECO:0007669"/>
    <property type="project" value="InterPro"/>
</dbReference>
<dbReference type="PROSITE" id="PS00216">
    <property type="entry name" value="SUGAR_TRANSPORT_1"/>
    <property type="match status" value="1"/>
</dbReference>
<keyword evidence="5" id="KW-0325">Glycoprotein</keyword>
<dbReference type="Pfam" id="PF00083">
    <property type="entry name" value="Sugar_tr"/>
    <property type="match status" value="1"/>
</dbReference>
<keyword evidence="3 6" id="KW-1133">Transmembrane helix</keyword>
<evidence type="ECO:0000313" key="9">
    <source>
        <dbReference type="RefSeq" id="XP_026750502.2"/>
    </source>
</evidence>
<comment type="subcellular location">
    <subcellularLocation>
        <location evidence="1">Membrane</location>
        <topology evidence="1">Multi-pass membrane protein</topology>
    </subcellularLocation>
</comment>
<evidence type="ECO:0000313" key="8">
    <source>
        <dbReference type="Proteomes" id="UP001652740"/>
    </source>
</evidence>
<dbReference type="InParanoid" id="A0A6J1WBZ3"/>
<dbReference type="PANTHER" id="PTHR48021:SF33">
    <property type="entry name" value="AT22075P-RELATED"/>
    <property type="match status" value="1"/>
</dbReference>
<dbReference type="SUPFAM" id="SSF103473">
    <property type="entry name" value="MFS general substrate transporter"/>
    <property type="match status" value="1"/>
</dbReference>
<feature type="transmembrane region" description="Helical" evidence="6">
    <location>
        <begin position="426"/>
        <end position="446"/>
    </location>
</feature>
<feature type="transmembrane region" description="Helical" evidence="6">
    <location>
        <begin position="18"/>
        <end position="40"/>
    </location>
</feature>
<feature type="transmembrane region" description="Helical" evidence="6">
    <location>
        <begin position="116"/>
        <end position="137"/>
    </location>
</feature>
<dbReference type="AlphaFoldDB" id="A0A6J1WBZ3"/>
<dbReference type="InterPro" id="IPR003663">
    <property type="entry name" value="Sugar/inositol_transpt"/>
</dbReference>
<dbReference type="Gene3D" id="1.20.1250.20">
    <property type="entry name" value="MFS general substrate transporter like domains"/>
    <property type="match status" value="1"/>
</dbReference>
<dbReference type="PRINTS" id="PR00171">
    <property type="entry name" value="SUGRTRNSPORT"/>
</dbReference>
<name>A0A6J1WBZ3_GALME</name>
<feature type="transmembrane region" description="Helical" evidence="6">
    <location>
        <begin position="300"/>
        <end position="320"/>
    </location>
</feature>
<organism evidence="8 9">
    <name type="scientific">Galleria mellonella</name>
    <name type="common">Greater wax moth</name>
    <dbReference type="NCBI Taxonomy" id="7137"/>
    <lineage>
        <taxon>Eukaryota</taxon>
        <taxon>Metazoa</taxon>
        <taxon>Ecdysozoa</taxon>
        <taxon>Arthropoda</taxon>
        <taxon>Hexapoda</taxon>
        <taxon>Insecta</taxon>
        <taxon>Pterygota</taxon>
        <taxon>Neoptera</taxon>
        <taxon>Endopterygota</taxon>
        <taxon>Lepidoptera</taxon>
        <taxon>Glossata</taxon>
        <taxon>Ditrysia</taxon>
        <taxon>Pyraloidea</taxon>
        <taxon>Pyralidae</taxon>
        <taxon>Galleriinae</taxon>
        <taxon>Galleria</taxon>
    </lineage>
</organism>
<dbReference type="InterPro" id="IPR005828">
    <property type="entry name" value="MFS_sugar_transport-like"/>
</dbReference>
<evidence type="ECO:0000256" key="5">
    <source>
        <dbReference type="ARBA" id="ARBA00023180"/>
    </source>
</evidence>
<feature type="transmembrane region" description="Helical" evidence="6">
    <location>
        <begin position="356"/>
        <end position="375"/>
    </location>
</feature>
<evidence type="ECO:0000256" key="6">
    <source>
        <dbReference type="SAM" id="Phobius"/>
    </source>
</evidence>
<feature type="transmembrane region" description="Helical" evidence="6">
    <location>
        <begin position="327"/>
        <end position="350"/>
    </location>
</feature>
<evidence type="ECO:0000256" key="1">
    <source>
        <dbReference type="ARBA" id="ARBA00004141"/>
    </source>
</evidence>
<feature type="transmembrane region" description="Helical" evidence="6">
    <location>
        <begin position="396"/>
        <end position="414"/>
    </location>
</feature>
<evidence type="ECO:0000256" key="4">
    <source>
        <dbReference type="ARBA" id="ARBA00023136"/>
    </source>
</evidence>
<dbReference type="InterPro" id="IPR005829">
    <property type="entry name" value="Sugar_transporter_CS"/>
</dbReference>
<evidence type="ECO:0000256" key="2">
    <source>
        <dbReference type="ARBA" id="ARBA00022692"/>
    </source>
</evidence>
<dbReference type="InterPro" id="IPR050549">
    <property type="entry name" value="MFS_Trehalose_Transporter"/>
</dbReference>
<proteinExistence type="predicted"/>
<dbReference type="RefSeq" id="XP_026750502.2">
    <property type="nucleotide sequence ID" value="XM_026894701.3"/>
</dbReference>
<reference evidence="9" key="1">
    <citation type="submission" date="2025-08" db="UniProtKB">
        <authorList>
            <consortium name="RefSeq"/>
        </authorList>
    </citation>
    <scope>IDENTIFICATION</scope>
    <source>
        <tissue evidence="9">Whole larvae</tissue>
    </source>
</reference>
<protein>
    <submittedName>
        <fullName evidence="9">Facilitated trehalose transporter Tret1-like</fullName>
    </submittedName>
</protein>
<sequence>MTVDSEMPRKQGTTHMQWIIAILVNTTTLTYGIQAAWISPTTKVLQSETSLVVDQPISDASWTLIASTMPLMAVFGVPICSYLADKYGRKMGILAIAVTQALCWIIKIVTTSVPGLLIARICAGVAAGGCFCITPMYVKELSQDNIRGLLVSLMGLSQNLGFFLMYAMGAFLDYYTLLWIVVWLPLVLIALLIKIPESPAFLIKSEKYEAAASTIAFFRGLNPEDKEVVYEIDCMKNENIYFKSLPDISLISILKNKPWRKGLLLLLLVFTFQAGNGCFAIITYASSILVSSGVTISPDIQTLSIPAVMIIGSVFSIACVERVGRKVLLVTTFGITVASFLCLASIMLVQHQGGSVPGWLCVIAIVAAVWAYAAGVAPIPNVIMSEMFNFQIRAKMLGCIVTYGWFISFVQLIAFTPISNVLGTYGTFYCFAGINLLGIFVTLVLMPETKGKTVEEITLILQR</sequence>
<dbReference type="GeneID" id="113511108"/>
<dbReference type="InterPro" id="IPR036259">
    <property type="entry name" value="MFS_trans_sf"/>
</dbReference>
<dbReference type="Proteomes" id="UP001652740">
    <property type="component" value="Unplaced"/>
</dbReference>
<feature type="transmembrane region" description="Helical" evidence="6">
    <location>
        <begin position="91"/>
        <end position="110"/>
    </location>
</feature>
<keyword evidence="8" id="KW-1185">Reference proteome</keyword>